<dbReference type="GO" id="GO:0015666">
    <property type="term" value="F:restriction endodeoxyribonuclease activity"/>
    <property type="evidence" value="ECO:0007669"/>
    <property type="project" value="TreeGrafter"/>
</dbReference>
<keyword evidence="1" id="KW-0812">Transmembrane</keyword>
<gene>
    <name evidence="3" type="ORF">JEU22_14585</name>
</gene>
<evidence type="ECO:0000313" key="4">
    <source>
        <dbReference type="Proteomes" id="UP000637061"/>
    </source>
</evidence>
<dbReference type="Gene3D" id="3.40.1350.10">
    <property type="match status" value="1"/>
</dbReference>
<feature type="transmembrane region" description="Helical" evidence="1">
    <location>
        <begin position="12"/>
        <end position="32"/>
    </location>
</feature>
<dbReference type="Proteomes" id="UP000637061">
    <property type="component" value="Unassembled WGS sequence"/>
</dbReference>
<evidence type="ECO:0000313" key="3">
    <source>
        <dbReference type="EMBL" id="MBI6885139.1"/>
    </source>
</evidence>
<feature type="domain" description="Restriction endonuclease type IV Mrr" evidence="2">
    <location>
        <begin position="239"/>
        <end position="341"/>
    </location>
</feature>
<dbReference type="RefSeq" id="WP_198747542.1">
    <property type="nucleotide sequence ID" value="NZ_JAEHTE010000015.1"/>
</dbReference>
<dbReference type="GO" id="GO:0003677">
    <property type="term" value="F:DNA binding"/>
    <property type="evidence" value="ECO:0007669"/>
    <property type="project" value="InterPro"/>
</dbReference>
<evidence type="ECO:0000256" key="1">
    <source>
        <dbReference type="SAM" id="Phobius"/>
    </source>
</evidence>
<sequence>MTATPTAILETFDYMVFGASFATSVAIAWAYHRFESGILSPVIHAFLAFIILCVLHAAGAKIDRFEAPALLAITLTPLLFYGFVITAYIKECADRKQDLNEQLAVIGEYPQGGKNPVYPWSALSWSGHSKAKARIKQLSKLKAAEIFLALAGEHRDTLSRKRSQSTYLDEYGREQKDSWTRHCDYFYYKVAIPSFKELGLETPFDRQSAYERLTEIIPASAQAASDHQALAGMAGVATGVEYEAFVAGNMRAAGWDITMTPASGDHGADILAEKAGVRVAVQCKLYTSPVGNSSVQEVYSAKDFYRCHHGVVVSNADYTKAARKAATSLGVPLTHHDNLIKTLESLIRA</sequence>
<dbReference type="InterPro" id="IPR011335">
    <property type="entry name" value="Restrct_endonuc-II-like"/>
</dbReference>
<protein>
    <submittedName>
        <fullName evidence="3">Restriction endonuclease</fullName>
    </submittedName>
</protein>
<proteinExistence type="predicted"/>
<keyword evidence="3" id="KW-0378">Hydrolase</keyword>
<name>A0A8I1EH57_PSEPU</name>
<feature type="transmembrane region" description="Helical" evidence="1">
    <location>
        <begin position="70"/>
        <end position="89"/>
    </location>
</feature>
<keyword evidence="3" id="KW-0540">Nuclease</keyword>
<comment type="caution">
    <text evidence="3">The sequence shown here is derived from an EMBL/GenBank/DDBJ whole genome shotgun (WGS) entry which is preliminary data.</text>
</comment>
<keyword evidence="1" id="KW-0472">Membrane</keyword>
<keyword evidence="3" id="KW-0255">Endonuclease</keyword>
<reference evidence="3" key="1">
    <citation type="submission" date="2020-12" db="EMBL/GenBank/DDBJ databases">
        <title>Enhanced detection system for hospital associated transmission using whole genome sequencing surveillance.</title>
        <authorList>
            <person name="Harrison L.H."/>
            <person name="Van Tyne D."/>
            <person name="Marsh J.W."/>
            <person name="Griffith M.P."/>
            <person name="Snyder D.J."/>
            <person name="Cooper V.S."/>
            <person name="Mustapha M."/>
        </authorList>
    </citation>
    <scope>NUCLEOTIDE SEQUENCE</scope>
    <source>
        <strain evidence="3">PSB00042</strain>
    </source>
</reference>
<dbReference type="PANTHER" id="PTHR30015:SF6">
    <property type="entry name" value="SLL1429 PROTEIN"/>
    <property type="match status" value="1"/>
</dbReference>
<dbReference type="InterPro" id="IPR011856">
    <property type="entry name" value="tRNA_endonuc-like_dom_sf"/>
</dbReference>
<dbReference type="InterPro" id="IPR052906">
    <property type="entry name" value="Type_IV_Methyl-Rstrct_Enzyme"/>
</dbReference>
<dbReference type="GO" id="GO:0009307">
    <property type="term" value="P:DNA restriction-modification system"/>
    <property type="evidence" value="ECO:0007669"/>
    <property type="project" value="InterPro"/>
</dbReference>
<organism evidence="3 4">
    <name type="scientific">Pseudomonas putida</name>
    <name type="common">Arthrobacter siderocapsulatus</name>
    <dbReference type="NCBI Taxonomy" id="303"/>
    <lineage>
        <taxon>Bacteria</taxon>
        <taxon>Pseudomonadati</taxon>
        <taxon>Pseudomonadota</taxon>
        <taxon>Gammaproteobacteria</taxon>
        <taxon>Pseudomonadales</taxon>
        <taxon>Pseudomonadaceae</taxon>
        <taxon>Pseudomonas</taxon>
    </lineage>
</organism>
<dbReference type="AlphaFoldDB" id="A0A8I1EH57"/>
<dbReference type="InterPro" id="IPR007560">
    <property type="entry name" value="Restrct_endonuc_IV_Mrr"/>
</dbReference>
<evidence type="ECO:0000259" key="2">
    <source>
        <dbReference type="Pfam" id="PF04471"/>
    </source>
</evidence>
<dbReference type="SUPFAM" id="SSF52980">
    <property type="entry name" value="Restriction endonuclease-like"/>
    <property type="match status" value="1"/>
</dbReference>
<dbReference type="EMBL" id="JAEHTE010000015">
    <property type="protein sequence ID" value="MBI6885139.1"/>
    <property type="molecule type" value="Genomic_DNA"/>
</dbReference>
<dbReference type="Pfam" id="PF04471">
    <property type="entry name" value="Mrr_cat"/>
    <property type="match status" value="1"/>
</dbReference>
<feature type="transmembrane region" description="Helical" evidence="1">
    <location>
        <begin position="38"/>
        <end position="58"/>
    </location>
</feature>
<keyword evidence="1" id="KW-1133">Transmembrane helix</keyword>
<accession>A0A8I1EH57</accession>
<dbReference type="PANTHER" id="PTHR30015">
    <property type="entry name" value="MRR RESTRICTION SYSTEM PROTEIN"/>
    <property type="match status" value="1"/>
</dbReference>